<dbReference type="Proteomes" id="UP000807469">
    <property type="component" value="Unassembled WGS sequence"/>
</dbReference>
<accession>A0A9P6CYE1</accession>
<dbReference type="GO" id="GO:0005737">
    <property type="term" value="C:cytoplasm"/>
    <property type="evidence" value="ECO:0007669"/>
    <property type="project" value="TreeGrafter"/>
</dbReference>
<keyword evidence="3" id="KW-0143">Chaperone</keyword>
<keyword evidence="2" id="KW-0344">Guanine-nucleotide releasing factor</keyword>
<proteinExistence type="inferred from homology"/>
<evidence type="ECO:0000256" key="1">
    <source>
        <dbReference type="ARBA" id="ARBA00009049"/>
    </source>
</evidence>
<gene>
    <name evidence="5" type="ORF">BDN70DRAFT_826503</name>
</gene>
<dbReference type="OrthoDB" id="5585685at2759"/>
<sequence length="598" mass="65386">MADILKAYFAISPSSSRTEVSDVFNKIITASPFTFTPASRVELIQAIIQDLKNAGSKGKLTHKDAAQALLSIKTLGKDPAGSRHLASSSNLSTLLGFATTFRDKDDPEAASEALRTIANALLLIEEARSTFISKEVNGGETCILMLEKTTSPDYIFILSRILFLSTASGPAYIETIVDGKYHGRTIVDILGSKLDMMTNALRGSTPTAKEALTDLLKFLFNILLHYPKITDSEPQNADMSADDKVIGDFWSYKLDPMLPPLLRVFRDLPPMSPIPIAAPLTHVIHSLITIPVSPSLKPIWLGQPITSSGRNSLCNTPKSKSSESAPGSRSDSPTRMEKSPVSRSSTIDRALSVIAAAGRSLSRTSSPTSPTVAVEIDVLQRAYDLLEQGFSRYFPGDVDPDSLEVRQHHKEESALDTLDDVLSPLIVLITRLCIADEGSRVRLRQWIIPDDLDRSSPLEQRSDILGKCLRLLASVYHPRLKDAVGEMLYATCDHNATTLCALVGYGNVAGFLFNKGVLNAPPSLNSSSDHPVDSQDLDPITGIKAKPKENLPEMTDEEKEREMEKLFVLFDRLEKTGNLPPDQNPIRKAIQQQGQLGK</sequence>
<dbReference type="Pfam" id="PF10165">
    <property type="entry name" value="Ric8"/>
    <property type="match status" value="1"/>
</dbReference>
<comment type="similarity">
    <text evidence="1">Belongs to the synembryn family.</text>
</comment>
<protein>
    <recommendedName>
        <fullName evidence="7">Synembryn-A</fullName>
    </recommendedName>
</protein>
<evidence type="ECO:0000256" key="3">
    <source>
        <dbReference type="ARBA" id="ARBA00023186"/>
    </source>
</evidence>
<dbReference type="EMBL" id="MU155148">
    <property type="protein sequence ID" value="KAF9483982.1"/>
    <property type="molecule type" value="Genomic_DNA"/>
</dbReference>
<evidence type="ECO:0000256" key="2">
    <source>
        <dbReference type="ARBA" id="ARBA00022658"/>
    </source>
</evidence>
<dbReference type="AlphaFoldDB" id="A0A9P6CYE1"/>
<dbReference type="GO" id="GO:0007186">
    <property type="term" value="P:G protein-coupled receptor signaling pathway"/>
    <property type="evidence" value="ECO:0007669"/>
    <property type="project" value="TreeGrafter"/>
</dbReference>
<name>A0A9P6CYE1_9AGAR</name>
<comment type="caution">
    <text evidence="5">The sequence shown here is derived from an EMBL/GenBank/DDBJ whole genome shotgun (WGS) entry which is preliminary data.</text>
</comment>
<feature type="region of interest" description="Disordered" evidence="4">
    <location>
        <begin position="310"/>
        <end position="345"/>
    </location>
</feature>
<reference evidence="5" key="1">
    <citation type="submission" date="2020-11" db="EMBL/GenBank/DDBJ databases">
        <authorList>
            <consortium name="DOE Joint Genome Institute"/>
            <person name="Ahrendt S."/>
            <person name="Riley R."/>
            <person name="Andreopoulos W."/>
            <person name="Labutti K."/>
            <person name="Pangilinan J."/>
            <person name="Ruiz-Duenas F.J."/>
            <person name="Barrasa J.M."/>
            <person name="Sanchez-Garcia M."/>
            <person name="Camarero S."/>
            <person name="Miyauchi S."/>
            <person name="Serrano A."/>
            <person name="Linde D."/>
            <person name="Babiker R."/>
            <person name="Drula E."/>
            <person name="Ayuso-Fernandez I."/>
            <person name="Pacheco R."/>
            <person name="Padilla G."/>
            <person name="Ferreira P."/>
            <person name="Barriuso J."/>
            <person name="Kellner H."/>
            <person name="Castanera R."/>
            <person name="Alfaro M."/>
            <person name="Ramirez L."/>
            <person name="Pisabarro A.G."/>
            <person name="Kuo A."/>
            <person name="Tritt A."/>
            <person name="Lipzen A."/>
            <person name="He G."/>
            <person name="Yan M."/>
            <person name="Ng V."/>
            <person name="Cullen D."/>
            <person name="Martin F."/>
            <person name="Rosso M.-N."/>
            <person name="Henrissat B."/>
            <person name="Hibbett D."/>
            <person name="Martinez A.T."/>
            <person name="Grigoriev I.V."/>
        </authorList>
    </citation>
    <scope>NUCLEOTIDE SEQUENCE</scope>
    <source>
        <strain evidence="5">CIRM-BRFM 674</strain>
    </source>
</reference>
<dbReference type="GO" id="GO:0001965">
    <property type="term" value="F:G-protein alpha-subunit binding"/>
    <property type="evidence" value="ECO:0007669"/>
    <property type="project" value="TreeGrafter"/>
</dbReference>
<feature type="region of interest" description="Disordered" evidence="4">
    <location>
        <begin position="524"/>
        <end position="558"/>
    </location>
</feature>
<organism evidence="5 6">
    <name type="scientific">Pholiota conissans</name>
    <dbReference type="NCBI Taxonomy" id="109636"/>
    <lineage>
        <taxon>Eukaryota</taxon>
        <taxon>Fungi</taxon>
        <taxon>Dikarya</taxon>
        <taxon>Basidiomycota</taxon>
        <taxon>Agaricomycotina</taxon>
        <taxon>Agaricomycetes</taxon>
        <taxon>Agaricomycetidae</taxon>
        <taxon>Agaricales</taxon>
        <taxon>Agaricineae</taxon>
        <taxon>Strophariaceae</taxon>
        <taxon>Pholiota</taxon>
    </lineage>
</organism>
<dbReference type="GO" id="GO:0005085">
    <property type="term" value="F:guanyl-nucleotide exchange factor activity"/>
    <property type="evidence" value="ECO:0007669"/>
    <property type="project" value="UniProtKB-KW"/>
</dbReference>
<feature type="region of interest" description="Disordered" evidence="4">
    <location>
        <begin position="575"/>
        <end position="598"/>
    </location>
</feature>
<dbReference type="PANTHER" id="PTHR12425:SF5">
    <property type="entry name" value="SYNEMBRYN"/>
    <property type="match status" value="1"/>
</dbReference>
<evidence type="ECO:0000313" key="6">
    <source>
        <dbReference type="Proteomes" id="UP000807469"/>
    </source>
</evidence>
<evidence type="ECO:0000256" key="4">
    <source>
        <dbReference type="SAM" id="MobiDB-lite"/>
    </source>
</evidence>
<dbReference type="PANTHER" id="PTHR12425">
    <property type="entry name" value="SYNEMBRYN"/>
    <property type="match status" value="1"/>
</dbReference>
<dbReference type="InterPro" id="IPR019318">
    <property type="entry name" value="Gua_nucleotide_exch_fac_Ric8"/>
</dbReference>
<evidence type="ECO:0000313" key="5">
    <source>
        <dbReference type="EMBL" id="KAF9483982.1"/>
    </source>
</evidence>
<feature type="compositionally biased region" description="Polar residues" evidence="4">
    <location>
        <begin position="310"/>
        <end position="331"/>
    </location>
</feature>
<keyword evidence="6" id="KW-1185">Reference proteome</keyword>
<evidence type="ECO:0008006" key="7">
    <source>
        <dbReference type="Google" id="ProtNLM"/>
    </source>
</evidence>